<reference evidence="2" key="1">
    <citation type="submission" date="2022-06" db="EMBL/GenBank/DDBJ databases">
        <title>Alkalimarinus sp. nov., isolated from gut of a Alitta virens.</title>
        <authorList>
            <person name="Yang A.I."/>
            <person name="Shin N.-R."/>
        </authorList>
    </citation>
    <scope>NUCLEOTIDE SEQUENCE</scope>
    <source>
        <strain evidence="2">A2M4</strain>
    </source>
</reference>
<organism evidence="2 3">
    <name type="scientific">Alkalimarinus alittae</name>
    <dbReference type="NCBI Taxonomy" id="2961619"/>
    <lineage>
        <taxon>Bacteria</taxon>
        <taxon>Pseudomonadati</taxon>
        <taxon>Pseudomonadota</taxon>
        <taxon>Gammaproteobacteria</taxon>
        <taxon>Alteromonadales</taxon>
        <taxon>Alteromonadaceae</taxon>
        <taxon>Alkalimarinus</taxon>
    </lineage>
</organism>
<dbReference type="Proteomes" id="UP001163739">
    <property type="component" value="Chromosome"/>
</dbReference>
<accession>A0ABY6N1W6</accession>
<proteinExistence type="predicted"/>
<protein>
    <recommendedName>
        <fullName evidence="4">Lipoprotein</fullName>
    </recommendedName>
</protein>
<sequence length="365" mass="39735">MKYLLIASISIVSLGLVGCDKKEALGHNGQPVCLNTAVPFELPLPTFEVSENLSRSSSWDYLQAIQPTANASAETPDIVALMESKIKQFAVYEGPSTGIISLNNPIDTMDQAESSEDTAGNIKSGRIQIQGAIRDNVSCSYNNKAAILRDESNSDETTNFLPYILDYSFISSSKQLSRTFAYFKEVKKTVNDEEVTTNEVLATSLTALNPDTFLTSGYNEPLSSVISWGDSKESLKITKDYQTRIDRAEYVSATDFTVTTSATGTNTEINRLKLSINYGTGEANVFISDFVSAVTCNPSNGDTSLILKDPSPQDLIDNNCQNLEDRTTYRDPGYDITGVDPDKPDSGTAPTPIETYTGTFSVGDR</sequence>
<evidence type="ECO:0008006" key="4">
    <source>
        <dbReference type="Google" id="ProtNLM"/>
    </source>
</evidence>
<name>A0ABY6N1W6_9ALTE</name>
<dbReference type="PROSITE" id="PS51257">
    <property type="entry name" value="PROKAR_LIPOPROTEIN"/>
    <property type="match status" value="1"/>
</dbReference>
<evidence type="ECO:0000313" key="2">
    <source>
        <dbReference type="EMBL" id="UZE96102.1"/>
    </source>
</evidence>
<feature type="region of interest" description="Disordered" evidence="1">
    <location>
        <begin position="329"/>
        <end position="365"/>
    </location>
</feature>
<evidence type="ECO:0000256" key="1">
    <source>
        <dbReference type="SAM" id="MobiDB-lite"/>
    </source>
</evidence>
<keyword evidence="3" id="KW-1185">Reference proteome</keyword>
<feature type="compositionally biased region" description="Polar residues" evidence="1">
    <location>
        <begin position="354"/>
        <end position="365"/>
    </location>
</feature>
<evidence type="ECO:0000313" key="3">
    <source>
        <dbReference type="Proteomes" id="UP001163739"/>
    </source>
</evidence>
<dbReference type="EMBL" id="CP100390">
    <property type="protein sequence ID" value="UZE96102.1"/>
    <property type="molecule type" value="Genomic_DNA"/>
</dbReference>
<gene>
    <name evidence="2" type="ORF">NKI27_18965</name>
</gene>
<dbReference type="RefSeq" id="WP_265047588.1">
    <property type="nucleotide sequence ID" value="NZ_CP100390.1"/>
</dbReference>